<dbReference type="OrthoDB" id="6513151at2759"/>
<name>A0A9N8DD13_9STRA</name>
<evidence type="ECO:0000256" key="2">
    <source>
        <dbReference type="ARBA" id="ARBA00022527"/>
    </source>
</evidence>
<sequence>MDQSMESVSVSEGDEGVIHVNLRSSEMTNMSSFRDSTTFALAVMSTTRPTRVGRFEDHYGIIKGEAVIKEDSWSRVHVCQHKKKPQEQRIVKIMQETCSYCHEYEMLRQLDHPNLPIVYELFQNPKTQHEFYMVLRQYQGESLVQYSLQQSQSQSSLLSEQDATTIMFQLLSCLNYLHHQRIVHCAVRPENVLFQRHPPPPHAARITLIDFSLSFPMMDDNKKMNYIRGNDQGHDMVYLAPEVLQEIPAYDSKADIWACGVLLYQLLTQSLPFVHTKDDGEDAIRQRILDKTATETLQFPDTVPPLAQDFIRQLLTHDANQRPTAAVALQHEWLAAQCQQVRDALLDDNNSHVLKILGHVRNYPNVITARRKRQRTRHPHMNTNGHSADNNNDPSDSNLDHSNKSLEENKHASRHAVFKLRQAICKLMAARFLSQDETHCLDLVFHALDTNHNGQLDPKELRAGYQRAYNDGQHDELPDDDEMVQLWKQFQHDLQNNNNEDEEHADDMMHKQQQQQSAQDHVIFHDNRVLQYSEFKCAALEEEETLLTPERLKQAFQLLDKHHKRSVGVMELSDAFPDEFVQSHHLTMEDFVTIVDQVDNTGKGGIVYEDFVAMMTMQPPPKPTVRGSLLMERITELR</sequence>
<dbReference type="InterPro" id="IPR011009">
    <property type="entry name" value="Kinase-like_dom_sf"/>
</dbReference>
<keyword evidence="6" id="KW-0106">Calcium</keyword>
<gene>
    <name evidence="12" type="ORF">SEMRO_90_G047490.1</name>
</gene>
<feature type="compositionally biased region" description="Basic and acidic residues" evidence="9">
    <location>
        <begin position="398"/>
        <end position="410"/>
    </location>
</feature>
<evidence type="ECO:0000256" key="5">
    <source>
        <dbReference type="ARBA" id="ARBA00022777"/>
    </source>
</evidence>
<keyword evidence="5 12" id="KW-0418">Kinase</keyword>
<dbReference type="PROSITE" id="PS50222">
    <property type="entry name" value="EF_HAND_2"/>
    <property type="match status" value="1"/>
</dbReference>
<dbReference type="SUPFAM" id="SSF47473">
    <property type="entry name" value="EF-hand"/>
    <property type="match status" value="1"/>
</dbReference>
<dbReference type="PROSITE" id="PS50011">
    <property type="entry name" value="PROTEIN_KINASE_DOM"/>
    <property type="match status" value="1"/>
</dbReference>
<dbReference type="GO" id="GO:0005509">
    <property type="term" value="F:calcium ion binding"/>
    <property type="evidence" value="ECO:0007669"/>
    <property type="project" value="InterPro"/>
</dbReference>
<organism evidence="12 13">
    <name type="scientific">Seminavis robusta</name>
    <dbReference type="NCBI Taxonomy" id="568900"/>
    <lineage>
        <taxon>Eukaryota</taxon>
        <taxon>Sar</taxon>
        <taxon>Stramenopiles</taxon>
        <taxon>Ochrophyta</taxon>
        <taxon>Bacillariophyta</taxon>
        <taxon>Bacillariophyceae</taxon>
        <taxon>Bacillariophycidae</taxon>
        <taxon>Naviculales</taxon>
        <taxon>Naviculaceae</taxon>
        <taxon>Seminavis</taxon>
    </lineage>
</organism>
<evidence type="ECO:0000256" key="8">
    <source>
        <dbReference type="ARBA" id="ARBA00024334"/>
    </source>
</evidence>
<feature type="region of interest" description="Disordered" evidence="9">
    <location>
        <begin position="367"/>
        <end position="410"/>
    </location>
</feature>
<dbReference type="PROSITE" id="PS00018">
    <property type="entry name" value="EF_HAND_1"/>
    <property type="match status" value="1"/>
</dbReference>
<reference evidence="12" key="1">
    <citation type="submission" date="2020-06" db="EMBL/GenBank/DDBJ databases">
        <authorList>
            <consortium name="Plant Systems Biology data submission"/>
        </authorList>
    </citation>
    <scope>NUCLEOTIDE SEQUENCE</scope>
    <source>
        <strain evidence="12">D6</strain>
    </source>
</reference>
<comment type="similarity">
    <text evidence="8">Belongs to the protein kinase superfamily. Ser/Thr protein kinase family. CDPK subfamily.</text>
</comment>
<accession>A0A9N8DD13</accession>
<evidence type="ECO:0000256" key="3">
    <source>
        <dbReference type="ARBA" id="ARBA00022679"/>
    </source>
</evidence>
<dbReference type="InterPro" id="IPR011992">
    <property type="entry name" value="EF-hand-dom_pair"/>
</dbReference>
<keyword evidence="2" id="KW-0723">Serine/threonine-protein kinase</keyword>
<keyword evidence="13" id="KW-1185">Reference proteome</keyword>
<dbReference type="PANTHER" id="PTHR24349">
    <property type="entry name" value="SERINE/THREONINE-PROTEIN KINASE"/>
    <property type="match status" value="1"/>
</dbReference>
<evidence type="ECO:0000256" key="7">
    <source>
        <dbReference type="ARBA" id="ARBA00022840"/>
    </source>
</evidence>
<dbReference type="GO" id="GO:0005524">
    <property type="term" value="F:ATP binding"/>
    <property type="evidence" value="ECO:0007669"/>
    <property type="project" value="UniProtKB-KW"/>
</dbReference>
<feature type="region of interest" description="Disordered" evidence="9">
    <location>
        <begin position="498"/>
        <end position="518"/>
    </location>
</feature>
<keyword evidence="4" id="KW-0547">Nucleotide-binding</keyword>
<dbReference type="Gene3D" id="1.10.510.10">
    <property type="entry name" value="Transferase(Phosphotransferase) domain 1"/>
    <property type="match status" value="1"/>
</dbReference>
<dbReference type="GO" id="GO:0004674">
    <property type="term" value="F:protein serine/threonine kinase activity"/>
    <property type="evidence" value="ECO:0007669"/>
    <property type="project" value="UniProtKB-KW"/>
</dbReference>
<keyword evidence="3" id="KW-0808">Transferase</keyword>
<keyword evidence="7" id="KW-0067">ATP-binding</keyword>
<feature type="domain" description="Protein kinase" evidence="10">
    <location>
        <begin position="4"/>
        <end position="334"/>
    </location>
</feature>
<feature type="domain" description="EF-hand" evidence="11">
    <location>
        <begin position="436"/>
        <end position="471"/>
    </location>
</feature>
<evidence type="ECO:0000256" key="6">
    <source>
        <dbReference type="ARBA" id="ARBA00022837"/>
    </source>
</evidence>
<comment type="caution">
    <text evidence="12">The sequence shown here is derived from an EMBL/GenBank/DDBJ whole genome shotgun (WGS) entry which is preliminary data.</text>
</comment>
<feature type="compositionally biased region" description="Low complexity" evidence="9">
    <location>
        <begin position="387"/>
        <end position="397"/>
    </location>
</feature>
<dbReference type="AlphaFoldDB" id="A0A9N8DD13"/>
<dbReference type="EMBL" id="CAICTM010000089">
    <property type="protein sequence ID" value="CAB9500733.1"/>
    <property type="molecule type" value="Genomic_DNA"/>
</dbReference>
<dbReference type="Gene3D" id="1.10.238.10">
    <property type="entry name" value="EF-hand"/>
    <property type="match status" value="2"/>
</dbReference>
<feature type="compositionally biased region" description="Basic residues" evidence="9">
    <location>
        <begin position="369"/>
        <end position="380"/>
    </location>
</feature>
<dbReference type="SUPFAM" id="SSF56112">
    <property type="entry name" value="Protein kinase-like (PK-like)"/>
    <property type="match status" value="1"/>
</dbReference>
<dbReference type="InterPro" id="IPR050205">
    <property type="entry name" value="CDPK_Ser/Thr_kinases"/>
</dbReference>
<evidence type="ECO:0000313" key="13">
    <source>
        <dbReference type="Proteomes" id="UP001153069"/>
    </source>
</evidence>
<protein>
    <submittedName>
        <fullName evidence="12">Activated protein kinase catalytic subunit alpha-1</fullName>
    </submittedName>
</protein>
<comment type="cofactor">
    <cofactor evidence="1">
        <name>Mg(2+)</name>
        <dbReference type="ChEBI" id="CHEBI:18420"/>
    </cofactor>
</comment>
<dbReference type="InterPro" id="IPR000719">
    <property type="entry name" value="Prot_kinase_dom"/>
</dbReference>
<dbReference type="Proteomes" id="UP001153069">
    <property type="component" value="Unassembled WGS sequence"/>
</dbReference>
<evidence type="ECO:0000256" key="1">
    <source>
        <dbReference type="ARBA" id="ARBA00001946"/>
    </source>
</evidence>
<evidence type="ECO:0000259" key="11">
    <source>
        <dbReference type="PROSITE" id="PS50222"/>
    </source>
</evidence>
<evidence type="ECO:0000256" key="9">
    <source>
        <dbReference type="SAM" id="MobiDB-lite"/>
    </source>
</evidence>
<dbReference type="InterPro" id="IPR018247">
    <property type="entry name" value="EF_Hand_1_Ca_BS"/>
</dbReference>
<evidence type="ECO:0000259" key="10">
    <source>
        <dbReference type="PROSITE" id="PS50011"/>
    </source>
</evidence>
<dbReference type="Pfam" id="PF00069">
    <property type="entry name" value="Pkinase"/>
    <property type="match status" value="1"/>
</dbReference>
<evidence type="ECO:0000256" key="4">
    <source>
        <dbReference type="ARBA" id="ARBA00022741"/>
    </source>
</evidence>
<evidence type="ECO:0000313" key="12">
    <source>
        <dbReference type="EMBL" id="CAB9500733.1"/>
    </source>
</evidence>
<dbReference type="InterPro" id="IPR002048">
    <property type="entry name" value="EF_hand_dom"/>
</dbReference>
<proteinExistence type="inferred from homology"/>